<dbReference type="EMBL" id="JBHSPA010000039">
    <property type="protein sequence ID" value="MFC5828748.1"/>
    <property type="molecule type" value="Genomic_DNA"/>
</dbReference>
<name>A0ABW1CSX2_9ACTN</name>
<proteinExistence type="predicted"/>
<keyword evidence="1" id="KW-1133">Transmembrane helix</keyword>
<feature type="transmembrane region" description="Helical" evidence="1">
    <location>
        <begin position="61"/>
        <end position="81"/>
    </location>
</feature>
<gene>
    <name evidence="2" type="ORF">ACFPZ3_33185</name>
</gene>
<sequence>MSVSALLAGALSGVLCLCEIFNASRKPPAVRACGWLLVLFGFDFAAGLLSYAILVETLKGLTWFVGLWPIFLAGLCGSALLRSQLALLGSGQEASYHGPAVRYRRLQKQIELKIDRLGAAAQSDWVAKAVPQVERIGVNELDLRVSNYVKALEGIEEKQRQDMLDYFQQTLTDATITDSQKCRYVVQKLVDNECRPCVRSLLRRAKNM</sequence>
<dbReference type="RefSeq" id="WP_379518247.1">
    <property type="nucleotide sequence ID" value="NZ_JBHSPA010000039.1"/>
</dbReference>
<comment type="caution">
    <text evidence="2">The sequence shown here is derived from an EMBL/GenBank/DDBJ whole genome shotgun (WGS) entry which is preliminary data.</text>
</comment>
<reference evidence="3" key="1">
    <citation type="journal article" date="2019" name="Int. J. Syst. Evol. Microbiol.">
        <title>The Global Catalogue of Microorganisms (GCM) 10K type strain sequencing project: providing services to taxonomists for standard genome sequencing and annotation.</title>
        <authorList>
            <consortium name="The Broad Institute Genomics Platform"/>
            <consortium name="The Broad Institute Genome Sequencing Center for Infectious Disease"/>
            <person name="Wu L."/>
            <person name="Ma J."/>
        </authorList>
    </citation>
    <scope>NUCLEOTIDE SEQUENCE [LARGE SCALE GENOMIC DNA]</scope>
    <source>
        <strain evidence="3">CCUG 53903</strain>
    </source>
</reference>
<accession>A0ABW1CSX2</accession>
<feature type="transmembrane region" description="Helical" evidence="1">
    <location>
        <begin position="34"/>
        <end position="54"/>
    </location>
</feature>
<evidence type="ECO:0000313" key="2">
    <source>
        <dbReference type="EMBL" id="MFC5828748.1"/>
    </source>
</evidence>
<organism evidence="2 3">
    <name type="scientific">Nonomuraea insulae</name>
    <dbReference type="NCBI Taxonomy" id="1616787"/>
    <lineage>
        <taxon>Bacteria</taxon>
        <taxon>Bacillati</taxon>
        <taxon>Actinomycetota</taxon>
        <taxon>Actinomycetes</taxon>
        <taxon>Streptosporangiales</taxon>
        <taxon>Streptosporangiaceae</taxon>
        <taxon>Nonomuraea</taxon>
    </lineage>
</organism>
<dbReference type="Proteomes" id="UP001596058">
    <property type="component" value="Unassembled WGS sequence"/>
</dbReference>
<protein>
    <submittedName>
        <fullName evidence="2">Uncharacterized protein</fullName>
    </submittedName>
</protein>
<keyword evidence="1" id="KW-0472">Membrane</keyword>
<keyword evidence="3" id="KW-1185">Reference proteome</keyword>
<evidence type="ECO:0000313" key="3">
    <source>
        <dbReference type="Proteomes" id="UP001596058"/>
    </source>
</evidence>
<keyword evidence="1" id="KW-0812">Transmembrane</keyword>
<evidence type="ECO:0000256" key="1">
    <source>
        <dbReference type="SAM" id="Phobius"/>
    </source>
</evidence>